<evidence type="ECO:0000256" key="1">
    <source>
        <dbReference type="SAM" id="MobiDB-lite"/>
    </source>
</evidence>
<dbReference type="AlphaFoldDB" id="A0A177V7D2"/>
<dbReference type="Proteomes" id="UP000836402">
    <property type="component" value="Unassembled WGS sequence"/>
</dbReference>
<dbReference type="EMBL" id="CAJHJG010006974">
    <property type="protein sequence ID" value="CAD6961371.1"/>
    <property type="molecule type" value="Genomic_DNA"/>
</dbReference>
<evidence type="ECO:0000313" key="2">
    <source>
        <dbReference type="EMBL" id="CAD6961371.1"/>
    </source>
</evidence>
<evidence type="ECO:0000313" key="3">
    <source>
        <dbReference type="EMBL" id="KAE8264891.1"/>
    </source>
</evidence>
<comment type="caution">
    <text evidence="3">The sequence shown here is derived from an EMBL/GenBank/DDBJ whole genome shotgun (WGS) entry which is preliminary data.</text>
</comment>
<keyword evidence="5" id="KW-1185">Reference proteome</keyword>
<reference evidence="3" key="2">
    <citation type="journal article" date="2019" name="IMA Fungus">
        <title>Genome sequencing and comparison of five Tilletia species to identify candidate genes for the detection of regulated species infecting wheat.</title>
        <authorList>
            <person name="Nguyen H.D.T."/>
            <person name="Sultana T."/>
            <person name="Kesanakurti P."/>
            <person name="Hambleton S."/>
        </authorList>
    </citation>
    <scope>NUCLEOTIDE SEQUENCE</scope>
    <source>
        <strain evidence="3">DAOMC 238032</strain>
    </source>
</reference>
<feature type="region of interest" description="Disordered" evidence="1">
    <location>
        <begin position="34"/>
        <end position="70"/>
    </location>
</feature>
<protein>
    <submittedName>
        <fullName evidence="3">Uncharacterized protein</fullName>
    </submittedName>
</protein>
<organism evidence="3 4">
    <name type="scientific">Tilletia caries</name>
    <name type="common">wheat bunt fungus</name>
    <dbReference type="NCBI Taxonomy" id="13290"/>
    <lineage>
        <taxon>Eukaryota</taxon>
        <taxon>Fungi</taxon>
        <taxon>Dikarya</taxon>
        <taxon>Basidiomycota</taxon>
        <taxon>Ustilaginomycotina</taxon>
        <taxon>Exobasidiomycetes</taxon>
        <taxon>Tilletiales</taxon>
        <taxon>Tilletiaceae</taxon>
        <taxon>Tilletia</taxon>
    </lineage>
</organism>
<accession>A0A177V7D2</accession>
<sequence length="459" mass="51106">MSSLVPEQKALPRLPTELLQSIFIYAARDVRPKTKYAHHPESSSSSTSPDFQPTASDRPTQRRRRASSTGKNTIASLLSVSKTVQHWVLSELLHSITLTFPSHIVAFGALLKKQPSLGLYVRRLWMSNTGMADPMRNPSSSGMAHNVHRLVALEAYILPKLPHLEDLALSSLTDRTALRPYTHPLWHTGRARTMQDWANLRSLTLANPSGMGAFLQNPNGVPLDDKGDDVHPVFWEKLEILRIALPEELSAYRIAGLARCPRLQVLEFFEPGLDTLLDVDRYTGGVKAAGMGKQRFACIRGRDPDRATIEALFTTLIRPASDEAGIQLHIFTKSPTSYAALRQTWTDLQTIVRDHDQNYVQRFDFPITSDTRFGKAHSRRQLESSSPFCSSTQRRYPTLHVLNLAPEPAGGCVSGNMTRDEGMVPAGEGQDEDDVVPAEEAADWKADLNDVLLAQWARS</sequence>
<dbReference type="Proteomes" id="UP000077671">
    <property type="component" value="Unassembled WGS sequence"/>
</dbReference>
<gene>
    <name evidence="3" type="ORF">A4X03_0g637</name>
    <name evidence="2" type="ORF">JKIAZH3_G5652</name>
</gene>
<dbReference type="EMBL" id="LWDD02000040">
    <property type="protein sequence ID" value="KAE8264891.1"/>
    <property type="molecule type" value="Genomic_DNA"/>
</dbReference>
<name>A0A177V7D2_9BASI</name>
<reference evidence="2" key="3">
    <citation type="submission" date="2020-10" db="EMBL/GenBank/DDBJ databases">
        <authorList>
            <person name="Sedaghatjoo S."/>
        </authorList>
    </citation>
    <scope>NUCLEOTIDE SEQUENCE</scope>
    <source>
        <strain evidence="2">AZH3</strain>
    </source>
</reference>
<evidence type="ECO:0000313" key="5">
    <source>
        <dbReference type="Proteomes" id="UP000836402"/>
    </source>
</evidence>
<reference evidence="3" key="1">
    <citation type="submission" date="2016-04" db="EMBL/GenBank/DDBJ databases">
        <authorList>
            <person name="Nguyen H.D."/>
            <person name="Kesanakurti P."/>
            <person name="Cullis J."/>
            <person name="Levesque C.A."/>
            <person name="Hambleton S."/>
        </authorList>
    </citation>
    <scope>NUCLEOTIDE SEQUENCE</scope>
    <source>
        <strain evidence="3">DAOMC 238032</strain>
    </source>
</reference>
<feature type="compositionally biased region" description="Polar residues" evidence="1">
    <location>
        <begin position="49"/>
        <end position="58"/>
    </location>
</feature>
<proteinExistence type="predicted"/>
<evidence type="ECO:0000313" key="4">
    <source>
        <dbReference type="Proteomes" id="UP000077671"/>
    </source>
</evidence>